<keyword evidence="2" id="KW-0812">Transmembrane</keyword>
<dbReference type="EMBL" id="WMBA01000071">
    <property type="protein sequence ID" value="MTD58535.1"/>
    <property type="molecule type" value="Genomic_DNA"/>
</dbReference>
<gene>
    <name evidence="3" type="ORF">GKO32_31840</name>
</gene>
<evidence type="ECO:0000313" key="4">
    <source>
        <dbReference type="Proteomes" id="UP000440096"/>
    </source>
</evidence>
<comment type="caution">
    <text evidence="3">The sequence shown here is derived from an EMBL/GenBank/DDBJ whole genome shotgun (WGS) entry which is preliminary data.</text>
</comment>
<evidence type="ECO:0000256" key="2">
    <source>
        <dbReference type="SAM" id="Phobius"/>
    </source>
</evidence>
<feature type="compositionally biased region" description="Polar residues" evidence="1">
    <location>
        <begin position="8"/>
        <end position="33"/>
    </location>
</feature>
<evidence type="ECO:0008006" key="5">
    <source>
        <dbReference type="Google" id="ProtNLM"/>
    </source>
</evidence>
<keyword evidence="2" id="KW-1133">Transmembrane helix</keyword>
<evidence type="ECO:0000313" key="3">
    <source>
        <dbReference type="EMBL" id="MTD58535.1"/>
    </source>
</evidence>
<name>A0A6N7Z9X2_9PSEU</name>
<sequence>MNRAVGKATSTGEQRTTGEGRSTATEGRSTVTGTHRAMGKLAGRRRVAKWPIFAGAFVVLLILGLLAWGWANNVLNSRAEAQANACTDGNSTLTVVVTPSAQKPLTSAADRWNRANTVVHAHCVHVEVRAIPPQQVLDALTGKADVSTIGGFPAAWVPENSFWINQLVTAKPGIVGSPAESVASAASTDYQFLGLAGPTVDEVQTRAAQVFRDFLHEPAQQADFKAAGLSG</sequence>
<keyword evidence="4" id="KW-1185">Reference proteome</keyword>
<evidence type="ECO:0000256" key="1">
    <source>
        <dbReference type="SAM" id="MobiDB-lite"/>
    </source>
</evidence>
<feature type="region of interest" description="Disordered" evidence="1">
    <location>
        <begin position="1"/>
        <end position="37"/>
    </location>
</feature>
<keyword evidence="2" id="KW-0472">Membrane</keyword>
<reference evidence="3 4" key="1">
    <citation type="submission" date="2019-11" db="EMBL/GenBank/DDBJ databases">
        <title>Draft genome of Amycolatopsis RM579.</title>
        <authorList>
            <person name="Duangmal K."/>
            <person name="Mingma R."/>
        </authorList>
    </citation>
    <scope>NUCLEOTIDE SEQUENCE [LARGE SCALE GENOMIC DNA]</scope>
    <source>
        <strain evidence="3 4">RM579</strain>
    </source>
</reference>
<accession>A0A6N7Z9X2</accession>
<protein>
    <recommendedName>
        <fullName evidence="5">Solute-binding protein</fullName>
    </recommendedName>
</protein>
<dbReference type="Proteomes" id="UP000440096">
    <property type="component" value="Unassembled WGS sequence"/>
</dbReference>
<feature type="transmembrane region" description="Helical" evidence="2">
    <location>
        <begin position="50"/>
        <end position="71"/>
    </location>
</feature>
<organism evidence="3 4">
    <name type="scientific">Amycolatopsis pithecellobii</name>
    <dbReference type="NCBI Taxonomy" id="664692"/>
    <lineage>
        <taxon>Bacteria</taxon>
        <taxon>Bacillati</taxon>
        <taxon>Actinomycetota</taxon>
        <taxon>Actinomycetes</taxon>
        <taxon>Pseudonocardiales</taxon>
        <taxon>Pseudonocardiaceae</taxon>
        <taxon>Amycolatopsis</taxon>
    </lineage>
</organism>
<dbReference type="AlphaFoldDB" id="A0A6N7Z9X2"/>
<proteinExistence type="predicted"/>
<dbReference type="OrthoDB" id="5171781at2"/>